<protein>
    <submittedName>
        <fullName evidence="3">MucR family transcriptional regulator</fullName>
    </submittedName>
</protein>
<gene>
    <name evidence="3" type="ORF">LMG32879_002720</name>
</gene>
<dbReference type="RefSeq" id="WP_289843763.1">
    <property type="nucleotide sequence ID" value="NZ_CATKSH010000025.1"/>
</dbReference>
<feature type="region of interest" description="Disordered" evidence="2">
    <location>
        <begin position="143"/>
        <end position="165"/>
    </location>
</feature>
<dbReference type="AlphaFoldDB" id="A0AA35UK47"/>
<evidence type="ECO:0000313" key="3">
    <source>
        <dbReference type="EMBL" id="CAI9121865.1"/>
    </source>
</evidence>
<evidence type="ECO:0000313" key="4">
    <source>
        <dbReference type="Proteomes" id="UP001176960"/>
    </source>
</evidence>
<dbReference type="Gene3D" id="1.10.10.1550">
    <property type="entry name" value="ROS/MUCR transcriptional regulator protein"/>
    <property type="match status" value="1"/>
</dbReference>
<comment type="caution">
    <text evidence="3">The sequence shown here is derived from an EMBL/GenBank/DDBJ whole genome shotgun (WGS) entry which is preliminary data.</text>
</comment>
<dbReference type="Proteomes" id="UP001176960">
    <property type="component" value="Unassembled WGS sequence"/>
</dbReference>
<dbReference type="GO" id="GO:0006355">
    <property type="term" value="P:regulation of DNA-templated transcription"/>
    <property type="evidence" value="ECO:0007669"/>
    <property type="project" value="InterPro"/>
</dbReference>
<comment type="similarity">
    <text evidence="1">Belongs to the ros/MucR family.</text>
</comment>
<keyword evidence="4" id="KW-1185">Reference proteome</keyword>
<dbReference type="EMBL" id="CATKSH010000025">
    <property type="protein sequence ID" value="CAI9121865.1"/>
    <property type="molecule type" value="Genomic_DNA"/>
</dbReference>
<name>A0AA35UK47_9PROT</name>
<dbReference type="Pfam" id="PF05443">
    <property type="entry name" value="ROS_MUCR"/>
    <property type="match status" value="1"/>
</dbReference>
<evidence type="ECO:0000256" key="1">
    <source>
        <dbReference type="ARBA" id="ARBA00007031"/>
    </source>
</evidence>
<dbReference type="InterPro" id="IPR008807">
    <property type="entry name" value="ROS_MUCR"/>
</dbReference>
<evidence type="ECO:0000256" key="2">
    <source>
        <dbReference type="SAM" id="MobiDB-lite"/>
    </source>
</evidence>
<accession>A0AA35UK47</accession>
<dbReference type="GO" id="GO:0008270">
    <property type="term" value="F:zinc ion binding"/>
    <property type="evidence" value="ECO:0007669"/>
    <property type="project" value="InterPro"/>
</dbReference>
<organism evidence="3 4">
    <name type="scientific">Brytella acorum</name>
    <dbReference type="NCBI Taxonomy" id="2959299"/>
    <lineage>
        <taxon>Bacteria</taxon>
        <taxon>Pseudomonadati</taxon>
        <taxon>Pseudomonadota</taxon>
        <taxon>Alphaproteobacteria</taxon>
        <taxon>Acetobacterales</taxon>
        <taxon>Acetobacteraceae</taxon>
        <taxon>Brytella</taxon>
    </lineage>
</organism>
<dbReference type="InterPro" id="IPR041920">
    <property type="entry name" value="ROS/MUCR_sf"/>
</dbReference>
<sequence length="165" mass="18123">MSDENNNTLNNAEVARLTVQLTSAYASRNAINSPDDLFNLMSGIKDKIANISAITTTTPQISGKITDVEESPALALPAPTKPAVDPEKSVFEDHIICLEDGKSVKMLKRYIMTNYGLTPDAYRRRWNLPASYPMVSPAISKARAETARKSDLGHSRQKKAEETEA</sequence>
<dbReference type="GO" id="GO:0003677">
    <property type="term" value="F:DNA binding"/>
    <property type="evidence" value="ECO:0007669"/>
    <property type="project" value="InterPro"/>
</dbReference>
<reference evidence="3" key="1">
    <citation type="submission" date="2023-03" db="EMBL/GenBank/DDBJ databases">
        <authorList>
            <person name="Cleenwerck I."/>
        </authorList>
    </citation>
    <scope>NUCLEOTIDE SEQUENCE</scope>
    <source>
        <strain evidence="3">LMG 32879</strain>
    </source>
</reference>
<proteinExistence type="inferred from homology"/>